<dbReference type="GeneID" id="126912616"/>
<dbReference type="OrthoDB" id="7479546at2759"/>
<evidence type="ECO:0000256" key="2">
    <source>
        <dbReference type="SAM" id="MobiDB-lite"/>
    </source>
</evidence>
<dbReference type="AlphaFoldDB" id="A0A9R0EAA6"/>
<keyword evidence="3" id="KW-1185">Reference proteome</keyword>
<sequence>MGSEGGRLCAGTWPAPPRERLSTHEERAGELSSPAVVVAESLNGSDTRGEALDSSSKSHTRVPSRRASDSESDSSSVFAASVSSQRQTRAAFKRPRTEEGRGLSSSSNAQEAPAPPKIPTAARGGGRGKGKRLAGTARSKPAERPAAEGSALISAVHSDSSVMEVVDAEGLNGERGSETLRQAVREGLRQIAGKKSQPAGSAQLRSVEAEIMAAAFDVCRVPSAGKVHRELSDMRRELTRLSASNAALEAELRATKAELAVCRGRQPQPPTEPDLVELLRREMAAFQQRFNVLESKLLRPPLAASSSATSRSYAAVAARPLTSSGRTSRVTQPVARPRAAPPATAPAPPVVQAPAGGQAVNASTGRRRGRRGAAAQQAAPVTGEPTLPASGDWQLVGEARKVAKEARKRRKKAQRLRRQQQPYEVKYKNYKTQHPTFIS</sequence>
<feature type="compositionally biased region" description="Pro residues" evidence="2">
    <location>
        <begin position="339"/>
        <end position="351"/>
    </location>
</feature>
<feature type="region of interest" description="Disordered" evidence="2">
    <location>
        <begin position="317"/>
        <end position="439"/>
    </location>
</feature>
<evidence type="ECO:0000313" key="3">
    <source>
        <dbReference type="Proteomes" id="UP000829999"/>
    </source>
</evidence>
<gene>
    <name evidence="4" type="primary">LOC126912616</name>
</gene>
<evidence type="ECO:0000313" key="4">
    <source>
        <dbReference type="RefSeq" id="XP_050561580.1"/>
    </source>
</evidence>
<reference evidence="4" key="1">
    <citation type="submission" date="2025-08" db="UniProtKB">
        <authorList>
            <consortium name="RefSeq"/>
        </authorList>
    </citation>
    <scope>IDENTIFICATION</scope>
    <source>
        <tissue evidence="4">Whole larval tissue</tissue>
    </source>
</reference>
<name>A0A9R0EAA6_SPOFR</name>
<dbReference type="Proteomes" id="UP000829999">
    <property type="component" value="Chromosome 27"/>
</dbReference>
<feature type="compositionally biased region" description="Low complexity" evidence="2">
    <location>
        <begin position="329"/>
        <end position="338"/>
    </location>
</feature>
<feature type="compositionally biased region" description="Polar residues" evidence="2">
    <location>
        <begin position="430"/>
        <end position="439"/>
    </location>
</feature>
<dbReference type="RefSeq" id="XP_050561580.1">
    <property type="nucleotide sequence ID" value="XM_050705623.1"/>
</dbReference>
<feature type="compositionally biased region" description="Basic residues" evidence="2">
    <location>
        <begin position="406"/>
        <end position="418"/>
    </location>
</feature>
<keyword evidence="1" id="KW-0175">Coiled coil</keyword>
<feature type="compositionally biased region" description="Low complexity" evidence="2">
    <location>
        <begin position="73"/>
        <end position="84"/>
    </location>
</feature>
<feature type="compositionally biased region" description="Basic and acidic residues" evidence="2">
    <location>
        <begin position="17"/>
        <end position="29"/>
    </location>
</feature>
<evidence type="ECO:0000256" key="1">
    <source>
        <dbReference type="SAM" id="Coils"/>
    </source>
</evidence>
<proteinExistence type="predicted"/>
<organism evidence="3 4">
    <name type="scientific">Spodoptera frugiperda</name>
    <name type="common">Fall armyworm</name>
    <dbReference type="NCBI Taxonomy" id="7108"/>
    <lineage>
        <taxon>Eukaryota</taxon>
        <taxon>Metazoa</taxon>
        <taxon>Ecdysozoa</taxon>
        <taxon>Arthropoda</taxon>
        <taxon>Hexapoda</taxon>
        <taxon>Insecta</taxon>
        <taxon>Pterygota</taxon>
        <taxon>Neoptera</taxon>
        <taxon>Endopterygota</taxon>
        <taxon>Lepidoptera</taxon>
        <taxon>Glossata</taxon>
        <taxon>Ditrysia</taxon>
        <taxon>Noctuoidea</taxon>
        <taxon>Noctuidae</taxon>
        <taxon>Amphipyrinae</taxon>
        <taxon>Spodoptera</taxon>
    </lineage>
</organism>
<feature type="coiled-coil region" evidence="1">
    <location>
        <begin position="231"/>
        <end position="296"/>
    </location>
</feature>
<protein>
    <submittedName>
        <fullName evidence="4">Uncharacterized protein LOC126912616</fullName>
    </submittedName>
</protein>
<feature type="region of interest" description="Disordered" evidence="2">
    <location>
        <begin position="1"/>
        <end position="158"/>
    </location>
</feature>
<accession>A0A9R0EAA6</accession>